<evidence type="ECO:0000313" key="2">
    <source>
        <dbReference type="EMBL" id="KAG6954159.1"/>
    </source>
</evidence>
<feature type="region of interest" description="Disordered" evidence="1">
    <location>
        <begin position="71"/>
        <end position="93"/>
    </location>
</feature>
<feature type="compositionally biased region" description="Basic and acidic residues" evidence="1">
    <location>
        <begin position="1"/>
        <end position="23"/>
    </location>
</feature>
<gene>
    <name evidence="2" type="ORF">JG687_00011960</name>
</gene>
<dbReference type="VEuPathDB" id="FungiDB:PC110_g764"/>
<feature type="region of interest" description="Disordered" evidence="1">
    <location>
        <begin position="1"/>
        <end position="32"/>
    </location>
</feature>
<accession>A0A8T1U356</accession>
<feature type="compositionally biased region" description="Polar residues" evidence="1">
    <location>
        <begin position="74"/>
        <end position="93"/>
    </location>
</feature>
<protein>
    <submittedName>
        <fullName evidence="2">Uncharacterized protein</fullName>
    </submittedName>
</protein>
<organism evidence="2 3">
    <name type="scientific">Phytophthora cactorum</name>
    <dbReference type="NCBI Taxonomy" id="29920"/>
    <lineage>
        <taxon>Eukaryota</taxon>
        <taxon>Sar</taxon>
        <taxon>Stramenopiles</taxon>
        <taxon>Oomycota</taxon>
        <taxon>Peronosporomycetes</taxon>
        <taxon>Peronosporales</taxon>
        <taxon>Peronosporaceae</taxon>
        <taxon>Phytophthora</taxon>
    </lineage>
</organism>
<evidence type="ECO:0000256" key="1">
    <source>
        <dbReference type="SAM" id="MobiDB-lite"/>
    </source>
</evidence>
<feature type="non-terminal residue" evidence="2">
    <location>
        <position position="93"/>
    </location>
</feature>
<dbReference type="AlphaFoldDB" id="A0A8T1U356"/>
<sequence length="93" mass="10114">YVSREEQDRAEQRDTVRGRRNRDTATPLAEGPSVAVPVFTGADAVVSTWCTLVDVRRAVLSFFGNELRLHRSSGHQTTGVSQPVSNTTSGANL</sequence>
<evidence type="ECO:0000313" key="3">
    <source>
        <dbReference type="Proteomes" id="UP000688947"/>
    </source>
</evidence>
<name>A0A8T1U356_9STRA</name>
<reference evidence="2" key="1">
    <citation type="submission" date="2021-01" db="EMBL/GenBank/DDBJ databases">
        <title>Phytophthora aleatoria, a newly-described species from Pinus radiata is distinct from Phytophthora cactorum isolates based on comparative genomics.</title>
        <authorList>
            <person name="Mcdougal R."/>
            <person name="Panda P."/>
            <person name="Williams N."/>
            <person name="Studholme D.J."/>
        </authorList>
    </citation>
    <scope>NUCLEOTIDE SEQUENCE</scope>
    <source>
        <strain evidence="2">NZFS 3830</strain>
    </source>
</reference>
<dbReference type="EMBL" id="JAENGZ010000765">
    <property type="protein sequence ID" value="KAG6954159.1"/>
    <property type="molecule type" value="Genomic_DNA"/>
</dbReference>
<comment type="caution">
    <text evidence="2">The sequence shown here is derived from an EMBL/GenBank/DDBJ whole genome shotgun (WGS) entry which is preliminary data.</text>
</comment>
<proteinExistence type="predicted"/>
<dbReference type="Proteomes" id="UP000688947">
    <property type="component" value="Unassembled WGS sequence"/>
</dbReference>